<name>A0ABT4PUW1_9MYCO</name>
<evidence type="ECO:0000313" key="2">
    <source>
        <dbReference type="Proteomes" id="UP001142153"/>
    </source>
</evidence>
<comment type="caution">
    <text evidence="1">The sequence shown here is derived from an EMBL/GenBank/DDBJ whole genome shotgun (WGS) entry which is preliminary data.</text>
</comment>
<reference evidence="1" key="1">
    <citation type="submission" date="2022-12" db="EMBL/GenBank/DDBJ databases">
        <authorList>
            <person name="Deng Y."/>
            <person name="Zhang Y.-Q."/>
        </authorList>
    </citation>
    <scope>NUCLEOTIDE SEQUENCE</scope>
    <source>
        <strain evidence="1">CPCC 205372</strain>
    </source>
</reference>
<protein>
    <submittedName>
        <fullName evidence="1">Uncharacterized protein</fullName>
    </submittedName>
</protein>
<keyword evidence="2" id="KW-1185">Reference proteome</keyword>
<evidence type="ECO:0000313" key="1">
    <source>
        <dbReference type="EMBL" id="MCZ8380352.1"/>
    </source>
</evidence>
<proteinExistence type="predicted"/>
<dbReference type="RefSeq" id="WP_269895000.1">
    <property type="nucleotide sequence ID" value="NZ_JAPZPY010000007.1"/>
</dbReference>
<dbReference type="EMBL" id="JAPZPY010000007">
    <property type="protein sequence ID" value="MCZ8380352.1"/>
    <property type="molecule type" value="Genomic_DNA"/>
</dbReference>
<organism evidence="1 2">
    <name type="scientific">Mycobacterium hippophais</name>
    <dbReference type="NCBI Taxonomy" id="3016340"/>
    <lineage>
        <taxon>Bacteria</taxon>
        <taxon>Bacillati</taxon>
        <taxon>Actinomycetota</taxon>
        <taxon>Actinomycetes</taxon>
        <taxon>Mycobacteriales</taxon>
        <taxon>Mycobacteriaceae</taxon>
        <taxon>Mycobacterium</taxon>
    </lineage>
</organism>
<gene>
    <name evidence="1" type="ORF">O6P37_15900</name>
</gene>
<accession>A0ABT4PUW1</accession>
<dbReference type="Proteomes" id="UP001142153">
    <property type="component" value="Unassembled WGS sequence"/>
</dbReference>
<sequence>MRRRNKMQNTEYEEPAIAVAAIQRELDRQVDAIRSQRSFSDAGRKTELAKSVLAARERVQQMRSDFASEREQRREDLLRYLFNDSYLLDGSDLIAHRDAQDRADQLTTSDEAMAMLNRANLHSDDSLASAVAEAAFNKGWTEVCERYATLTGKASALRELVGSHIGRHNSLADSVVFRIRNPKELSTANEARLRELAEVHAPGMGPHHWPMT</sequence>